<feature type="region of interest" description="Disordered" evidence="1">
    <location>
        <begin position="136"/>
        <end position="157"/>
    </location>
</feature>
<evidence type="ECO:0000256" key="1">
    <source>
        <dbReference type="SAM" id="MobiDB-lite"/>
    </source>
</evidence>
<evidence type="ECO:0000313" key="2">
    <source>
        <dbReference type="EMBL" id="CAE0240788.1"/>
    </source>
</evidence>
<dbReference type="EMBL" id="HBIB01004960">
    <property type="protein sequence ID" value="CAE0240788.1"/>
    <property type="molecule type" value="Transcribed_RNA"/>
</dbReference>
<gene>
    <name evidence="2" type="ORF">PBIL07802_LOCUS2948</name>
</gene>
<dbReference type="InterPro" id="IPR001356">
    <property type="entry name" value="HD"/>
</dbReference>
<accession>A0A7S3CY70</accession>
<dbReference type="Gene3D" id="1.10.10.60">
    <property type="entry name" value="Homeodomain-like"/>
    <property type="match status" value="1"/>
</dbReference>
<evidence type="ECO:0008006" key="3">
    <source>
        <dbReference type="Google" id="ProtNLM"/>
    </source>
</evidence>
<feature type="region of interest" description="Disordered" evidence="1">
    <location>
        <begin position="183"/>
        <end position="207"/>
    </location>
</feature>
<reference evidence="2" key="1">
    <citation type="submission" date="2021-01" db="EMBL/GenBank/DDBJ databases">
        <authorList>
            <person name="Corre E."/>
            <person name="Pelletier E."/>
            <person name="Niang G."/>
            <person name="Scheremetjew M."/>
            <person name="Finn R."/>
            <person name="Kale V."/>
            <person name="Holt S."/>
            <person name="Cochrane G."/>
            <person name="Meng A."/>
            <person name="Brown T."/>
            <person name="Cohen L."/>
        </authorList>
    </citation>
    <scope>NUCLEOTIDE SEQUENCE</scope>
    <source>
        <strain evidence="2">NIES-2562</strain>
    </source>
</reference>
<proteinExistence type="predicted"/>
<protein>
    <recommendedName>
        <fullName evidence="3">Homeobox domain-containing protein</fullName>
    </recommendedName>
</protein>
<dbReference type="GO" id="GO:0003677">
    <property type="term" value="F:DNA binding"/>
    <property type="evidence" value="ECO:0007669"/>
    <property type="project" value="InterPro"/>
</dbReference>
<dbReference type="AlphaFoldDB" id="A0A7S3CY70"/>
<sequence length="281" mass="31536">MMHRNPYLYSTHTDKVDNIRGSQGGLRQQMAALPSQFVQPDPTVAFEPEARGVATAYPSVQYGGQMPHVQPVQFHPHLQFLQLQFQQLAAMGMLPCPERIGQQSFSSNDSHLGNSFKNENSAALTTASRKESFDNLKEADSASANSSATVRVDHSRKGRRLNKEKVSILERWAEKNCKGDLLRAPKDSSTSDCENSDCEVAETSGDKSKLGRSGWTITLAEKTGLSPRQVKEWVRRWRCRKFREMAQSLGIRVPTDARLTRNEFAKLIAREKVKQQSARSD</sequence>
<dbReference type="CDD" id="cd00086">
    <property type="entry name" value="homeodomain"/>
    <property type="match status" value="1"/>
</dbReference>
<organism evidence="2">
    <name type="scientific">Palpitomonas bilix</name>
    <dbReference type="NCBI Taxonomy" id="652834"/>
    <lineage>
        <taxon>Eukaryota</taxon>
        <taxon>Eukaryota incertae sedis</taxon>
    </lineage>
</organism>
<name>A0A7S3CY70_9EUKA</name>